<evidence type="ECO:0000256" key="3">
    <source>
        <dbReference type="ARBA" id="ARBA00022989"/>
    </source>
</evidence>
<evidence type="ECO:0000313" key="7">
    <source>
        <dbReference type="EMBL" id="MCL9685239.1"/>
    </source>
</evidence>
<dbReference type="Proteomes" id="UP001139721">
    <property type="component" value="Unassembled WGS sequence"/>
</dbReference>
<reference evidence="7" key="1">
    <citation type="submission" date="2021-11" db="EMBL/GenBank/DDBJ databases">
        <title>Legionella maioricencis sp. nov., a new species isolated from hot water samples in Mallorca.</title>
        <authorList>
            <person name="Crespi S."/>
            <person name="Drasar V."/>
            <person name="Salva-Serra F."/>
            <person name="Jaen-Luchoro D."/>
            <person name="Pineiro-Iglesias B."/>
            <person name="Aliaga F."/>
            <person name="Fernandez-Juarez V."/>
            <person name="Coll G."/>
            <person name="Moore E.R.B."/>
            <person name="Bennasar-Figueras A."/>
        </authorList>
    </citation>
    <scope>NUCLEOTIDE SEQUENCE</scope>
    <source>
        <strain evidence="7">HCPI-6</strain>
    </source>
</reference>
<evidence type="ECO:0000256" key="4">
    <source>
        <dbReference type="ARBA" id="ARBA00023136"/>
    </source>
</evidence>
<evidence type="ECO:0000256" key="1">
    <source>
        <dbReference type="ARBA" id="ARBA00004141"/>
    </source>
</evidence>
<accession>A0A9X2D2B4</accession>
<keyword evidence="8" id="KW-1185">Reference proteome</keyword>
<keyword evidence="2 5" id="KW-0812">Transmembrane</keyword>
<comment type="subcellular location">
    <subcellularLocation>
        <location evidence="1">Membrane</location>
        <topology evidence="1">Multi-pass membrane protein</topology>
    </subcellularLocation>
</comment>
<proteinExistence type="predicted"/>
<dbReference type="RefSeq" id="WP_250423183.1">
    <property type="nucleotide sequence ID" value="NZ_JAJKBJ010000021.1"/>
</dbReference>
<name>A0A9X2D2B4_9GAMM</name>
<feature type="transmembrane region" description="Helical" evidence="5">
    <location>
        <begin position="44"/>
        <end position="61"/>
    </location>
</feature>
<evidence type="ECO:0000256" key="2">
    <source>
        <dbReference type="ARBA" id="ARBA00022692"/>
    </source>
</evidence>
<feature type="transmembrane region" description="Helical" evidence="5">
    <location>
        <begin position="90"/>
        <end position="108"/>
    </location>
</feature>
<protein>
    <submittedName>
        <fullName evidence="7">RDD family protein</fullName>
    </submittedName>
</protein>
<dbReference type="Pfam" id="PF06271">
    <property type="entry name" value="RDD"/>
    <property type="match status" value="1"/>
</dbReference>
<keyword evidence="3 5" id="KW-1133">Transmembrane helix</keyword>
<dbReference type="EMBL" id="JAJKBJ010000021">
    <property type="protein sequence ID" value="MCL9685239.1"/>
    <property type="molecule type" value="Genomic_DNA"/>
</dbReference>
<dbReference type="InterPro" id="IPR010432">
    <property type="entry name" value="RDD"/>
</dbReference>
<gene>
    <name evidence="7" type="ORF">LOX96_14120</name>
</gene>
<evidence type="ECO:0000313" key="8">
    <source>
        <dbReference type="Proteomes" id="UP001139721"/>
    </source>
</evidence>
<comment type="caution">
    <text evidence="7">The sequence shown here is derived from an EMBL/GenBank/DDBJ whole genome shotgun (WGS) entry which is preliminary data.</text>
</comment>
<organism evidence="7 8">
    <name type="scientific">Legionella maioricensis</name>
    <dbReference type="NCBI Taxonomy" id="2896528"/>
    <lineage>
        <taxon>Bacteria</taxon>
        <taxon>Pseudomonadati</taxon>
        <taxon>Pseudomonadota</taxon>
        <taxon>Gammaproteobacteria</taxon>
        <taxon>Legionellales</taxon>
        <taxon>Legionellaceae</taxon>
        <taxon>Legionella</taxon>
    </lineage>
</organism>
<evidence type="ECO:0000256" key="5">
    <source>
        <dbReference type="SAM" id="Phobius"/>
    </source>
</evidence>
<keyword evidence="4 5" id="KW-0472">Membrane</keyword>
<dbReference type="GO" id="GO:0016020">
    <property type="term" value="C:membrane"/>
    <property type="evidence" value="ECO:0007669"/>
    <property type="project" value="UniProtKB-SubCell"/>
</dbReference>
<dbReference type="AlphaFoldDB" id="A0A9X2D2B4"/>
<feature type="domain" description="RDD" evidence="6">
    <location>
        <begin position="8"/>
        <end position="114"/>
    </location>
</feature>
<evidence type="ECO:0000259" key="6">
    <source>
        <dbReference type="Pfam" id="PF06271"/>
    </source>
</evidence>
<feature type="transmembrane region" description="Helical" evidence="5">
    <location>
        <begin position="12"/>
        <end position="32"/>
    </location>
</feature>
<sequence length="134" mass="15324">MIFFIRYIGALLYDTITVLALLFILTGIIVLFNRGQAVPPETPWYQFILVCGALLYYYSSMKFGGQTLGMRAWRLKLVGLTQQRLSTPQILARILCFLPAILIAPFYFTGNYTLLNRWTKTDFIMNGSALRTIP</sequence>